<feature type="coiled-coil region" evidence="2">
    <location>
        <begin position="97"/>
        <end position="162"/>
    </location>
</feature>
<dbReference type="InterPro" id="IPR058625">
    <property type="entry name" value="MdtA-like_BSH"/>
</dbReference>
<dbReference type="InterPro" id="IPR058624">
    <property type="entry name" value="MdtA-like_HH"/>
</dbReference>
<evidence type="ECO:0000259" key="6">
    <source>
        <dbReference type="Pfam" id="PF25944"/>
    </source>
</evidence>
<dbReference type="Proteomes" id="UP000198724">
    <property type="component" value="Unassembled WGS sequence"/>
</dbReference>
<protein>
    <submittedName>
        <fullName evidence="8">Membrane fusion protein, multidrug efflux system</fullName>
    </submittedName>
</protein>
<accession>A0A1I2M4I8</accession>
<feature type="chain" id="PRO_5011560793" evidence="3">
    <location>
        <begin position="27"/>
        <end position="380"/>
    </location>
</feature>
<dbReference type="Pfam" id="PF25944">
    <property type="entry name" value="Beta-barrel_RND"/>
    <property type="match status" value="1"/>
</dbReference>
<dbReference type="OrthoDB" id="9801814at2"/>
<reference evidence="9" key="1">
    <citation type="submission" date="2016-10" db="EMBL/GenBank/DDBJ databases">
        <authorList>
            <person name="Varghese N."/>
            <person name="Submissions S."/>
        </authorList>
    </citation>
    <scope>NUCLEOTIDE SEQUENCE [LARGE SCALE GENOMIC DNA]</scope>
    <source>
        <strain evidence="9">LP51</strain>
    </source>
</reference>
<dbReference type="Gene3D" id="1.10.287.470">
    <property type="entry name" value="Helix hairpin bin"/>
    <property type="match status" value="1"/>
</dbReference>
<dbReference type="NCBIfam" id="TIGR01730">
    <property type="entry name" value="RND_mfp"/>
    <property type="match status" value="1"/>
</dbReference>
<evidence type="ECO:0000256" key="3">
    <source>
        <dbReference type="SAM" id="SignalP"/>
    </source>
</evidence>
<dbReference type="Pfam" id="PF25876">
    <property type="entry name" value="HH_MFP_RND"/>
    <property type="match status" value="1"/>
</dbReference>
<feature type="domain" description="Multidrug resistance protein MdtA-like beta-barrel" evidence="6">
    <location>
        <begin position="209"/>
        <end position="290"/>
    </location>
</feature>
<feature type="domain" description="YknX-like C-terminal permuted SH3-like" evidence="7">
    <location>
        <begin position="299"/>
        <end position="366"/>
    </location>
</feature>
<dbReference type="STRING" id="1436961.SAMN05421739_101138"/>
<sequence>MKSKCVWLAAAIISPTILMSCGGDQAGQQMNPAAMAVPVNTYKVTEQSVTGKDTYPGTVTALQEVELRPQVSGYITDIYVQDGQRVKKGQKLYEIDRNKYQASYQQAQANVASAQANLARVQKDLERYERLAERDAIAKQQLDYARTEVQTAKAQVASAQAQVRSVSTDLGYSVINAPFDGTIGISQVRVGAQVSPGQPLLNTISSTDPISVDFVINEQELGRFNALRQGNQPDSLFTITLNNGEVYPHNGKLLAIDRAIGRQSGTTTVRIQFPNPEERLIPGMTVTMNVLNQDIGDQLVIPFKAVTEQLGEFFVYVVQGDSVVQQTVQLGTRFKRDIVVREGLKEGQQIVTEGVQRLRHGAKVQVGDQQQQQPQASGQK</sequence>
<keyword evidence="2" id="KW-0175">Coiled coil</keyword>
<dbReference type="Pfam" id="PF25917">
    <property type="entry name" value="BSH_RND"/>
    <property type="match status" value="1"/>
</dbReference>
<dbReference type="Gene3D" id="2.40.30.170">
    <property type="match status" value="1"/>
</dbReference>
<dbReference type="AlphaFoldDB" id="A0A1I2M4I8"/>
<dbReference type="InterPro" id="IPR058626">
    <property type="entry name" value="MdtA-like_b-barrel"/>
</dbReference>
<dbReference type="Gene3D" id="2.40.50.100">
    <property type="match status" value="1"/>
</dbReference>
<keyword evidence="3" id="KW-0732">Signal</keyword>
<organism evidence="8 9">
    <name type="scientific">Pontibacter chinhatensis</name>
    <dbReference type="NCBI Taxonomy" id="1436961"/>
    <lineage>
        <taxon>Bacteria</taxon>
        <taxon>Pseudomonadati</taxon>
        <taxon>Bacteroidota</taxon>
        <taxon>Cytophagia</taxon>
        <taxon>Cytophagales</taxon>
        <taxon>Hymenobacteraceae</taxon>
        <taxon>Pontibacter</taxon>
    </lineage>
</organism>
<evidence type="ECO:0000256" key="1">
    <source>
        <dbReference type="ARBA" id="ARBA00009477"/>
    </source>
</evidence>
<proteinExistence type="inferred from homology"/>
<keyword evidence="9" id="KW-1185">Reference proteome</keyword>
<feature type="domain" description="Multidrug resistance protein MdtA-like alpha-helical hairpin" evidence="4">
    <location>
        <begin position="104"/>
        <end position="173"/>
    </location>
</feature>
<dbReference type="InterPro" id="IPR006143">
    <property type="entry name" value="RND_pump_MFP"/>
</dbReference>
<evidence type="ECO:0000313" key="9">
    <source>
        <dbReference type="Proteomes" id="UP000198724"/>
    </source>
</evidence>
<dbReference type="RefSeq" id="WP_092098028.1">
    <property type="nucleotide sequence ID" value="NZ_FOOT01000001.1"/>
</dbReference>
<evidence type="ECO:0000259" key="5">
    <source>
        <dbReference type="Pfam" id="PF25917"/>
    </source>
</evidence>
<dbReference type="PROSITE" id="PS51257">
    <property type="entry name" value="PROKAR_LIPOPROTEIN"/>
    <property type="match status" value="1"/>
</dbReference>
<name>A0A1I2M4I8_9BACT</name>
<dbReference type="GO" id="GO:0022857">
    <property type="term" value="F:transmembrane transporter activity"/>
    <property type="evidence" value="ECO:0007669"/>
    <property type="project" value="InterPro"/>
</dbReference>
<dbReference type="GO" id="GO:0005886">
    <property type="term" value="C:plasma membrane"/>
    <property type="evidence" value="ECO:0007669"/>
    <property type="project" value="TreeGrafter"/>
</dbReference>
<evidence type="ECO:0000256" key="2">
    <source>
        <dbReference type="SAM" id="Coils"/>
    </source>
</evidence>
<evidence type="ECO:0000259" key="4">
    <source>
        <dbReference type="Pfam" id="PF25876"/>
    </source>
</evidence>
<evidence type="ECO:0000313" key="8">
    <source>
        <dbReference type="EMBL" id="SFF85768.1"/>
    </source>
</evidence>
<feature type="domain" description="Multidrug resistance protein MdtA-like barrel-sandwich hybrid" evidence="5">
    <location>
        <begin position="64"/>
        <end position="201"/>
    </location>
</feature>
<dbReference type="PANTHER" id="PTHR30158">
    <property type="entry name" value="ACRA/E-RELATED COMPONENT OF DRUG EFFLUX TRANSPORTER"/>
    <property type="match status" value="1"/>
</dbReference>
<gene>
    <name evidence="8" type="ORF">SAMN05421739_101138</name>
</gene>
<dbReference type="GO" id="GO:0046677">
    <property type="term" value="P:response to antibiotic"/>
    <property type="evidence" value="ECO:0007669"/>
    <property type="project" value="TreeGrafter"/>
</dbReference>
<evidence type="ECO:0000259" key="7">
    <source>
        <dbReference type="Pfam" id="PF25989"/>
    </source>
</evidence>
<dbReference type="SUPFAM" id="SSF111369">
    <property type="entry name" value="HlyD-like secretion proteins"/>
    <property type="match status" value="1"/>
</dbReference>
<dbReference type="GO" id="GO:0030313">
    <property type="term" value="C:cell envelope"/>
    <property type="evidence" value="ECO:0007669"/>
    <property type="project" value="UniProtKB-SubCell"/>
</dbReference>
<dbReference type="Pfam" id="PF25989">
    <property type="entry name" value="YknX_C"/>
    <property type="match status" value="1"/>
</dbReference>
<dbReference type="Gene3D" id="2.40.420.20">
    <property type="match status" value="1"/>
</dbReference>
<comment type="similarity">
    <text evidence="1">Belongs to the membrane fusion protein (MFP) (TC 8.A.1) family.</text>
</comment>
<feature type="signal peptide" evidence="3">
    <location>
        <begin position="1"/>
        <end position="26"/>
    </location>
</feature>
<dbReference type="InterPro" id="IPR058637">
    <property type="entry name" value="YknX-like_C"/>
</dbReference>
<dbReference type="EMBL" id="FOOT01000001">
    <property type="protein sequence ID" value="SFF85768.1"/>
    <property type="molecule type" value="Genomic_DNA"/>
</dbReference>